<accession>A0A516SM91</accession>
<evidence type="ECO:0000259" key="13">
    <source>
        <dbReference type="Pfam" id="PF04413"/>
    </source>
</evidence>
<dbReference type="NCBIfam" id="NF004388">
    <property type="entry name" value="PRK05749.1-4"/>
    <property type="match status" value="1"/>
</dbReference>
<evidence type="ECO:0000256" key="5">
    <source>
        <dbReference type="ARBA" id="ARBA00022519"/>
    </source>
</evidence>
<keyword evidence="11" id="KW-1133">Transmembrane helix</keyword>
<dbReference type="FunFam" id="3.40.50.11720:FF:000001">
    <property type="entry name" value="3-deoxy-D-manno-octulosonic acid transferase"/>
    <property type="match status" value="1"/>
</dbReference>
<organism evidence="14 15">
    <name type="scientific">Chitinimonas arctica</name>
    <dbReference type="NCBI Taxonomy" id="2594795"/>
    <lineage>
        <taxon>Bacteria</taxon>
        <taxon>Pseudomonadati</taxon>
        <taxon>Pseudomonadota</taxon>
        <taxon>Betaproteobacteria</taxon>
        <taxon>Neisseriales</taxon>
        <taxon>Chitinibacteraceae</taxon>
        <taxon>Chitinimonas</taxon>
    </lineage>
</organism>
<evidence type="ECO:0000313" key="14">
    <source>
        <dbReference type="EMBL" id="QDQ29273.1"/>
    </source>
</evidence>
<keyword evidence="6 11" id="KW-0808">Transferase</keyword>
<name>A0A516SM91_9NEIS</name>
<sequence>MWRRLYTLTWWLVLPLAFFYLWRRGGKQADYRRNWGERLGYYPARSPRPLIWLHAVSVGETRAAVGLVRALRLRHPDHGILLTQMTPTGRDTARQLFGDEIEVAYLPYDLPGAVDRFLRHFRPTFGVLLEMELWPNLIHGAAQQGVPLFLINARLSAKSLRGYRKVARLLRPALAKLAGVAAQSADDAERLAELGVAAPQVMGNLKFDFTPDPTQLAQGKVWRERFGDRPVWLAASTREGEEALLLAKPLPADGLLILVPRHPQRFDEVANLLAQHQLAYVRRSQWDGERPLPPGTQVLLGDSMGEMAAWFAAADVAFVGGSLLDFGCHSVIEPCAQGVPVLVGPSSYNFAEAVSEAVSVGAARQLADVATLMTTLTALLADPAERDRMGEAGRAFVAAHRGALARAQEMLP</sequence>
<dbReference type="InterPro" id="IPR038107">
    <property type="entry name" value="Glycos_transf_N_sf"/>
</dbReference>
<dbReference type="SUPFAM" id="SSF53756">
    <property type="entry name" value="UDP-Glycosyltransferase/glycogen phosphorylase"/>
    <property type="match status" value="1"/>
</dbReference>
<dbReference type="InterPro" id="IPR001296">
    <property type="entry name" value="Glyco_trans_1"/>
</dbReference>
<keyword evidence="11" id="KW-0448">Lipopolysaccharide biosynthesis</keyword>
<dbReference type="PANTHER" id="PTHR42755:SF1">
    <property type="entry name" value="3-DEOXY-D-MANNO-OCTULOSONIC ACID TRANSFERASE, MITOCHONDRIAL-RELATED"/>
    <property type="match status" value="1"/>
</dbReference>
<evidence type="ECO:0000256" key="1">
    <source>
        <dbReference type="ARBA" id="ARBA00004196"/>
    </source>
</evidence>
<dbReference type="InterPro" id="IPR007507">
    <property type="entry name" value="Glycos_transf_N"/>
</dbReference>
<evidence type="ECO:0000259" key="12">
    <source>
        <dbReference type="Pfam" id="PF00534"/>
    </source>
</evidence>
<dbReference type="Gene3D" id="3.40.50.11720">
    <property type="entry name" value="3-Deoxy-D-manno-octulosonic-acid transferase, N-terminal domain"/>
    <property type="match status" value="1"/>
</dbReference>
<evidence type="ECO:0000256" key="3">
    <source>
        <dbReference type="ARBA" id="ARBA00012621"/>
    </source>
</evidence>
<evidence type="ECO:0000256" key="6">
    <source>
        <dbReference type="ARBA" id="ARBA00022679"/>
    </source>
</evidence>
<evidence type="ECO:0000256" key="10">
    <source>
        <dbReference type="PIRSR" id="PIRSR639901-2"/>
    </source>
</evidence>
<keyword evidence="11" id="KW-0812">Transmembrane</keyword>
<evidence type="ECO:0000313" key="15">
    <source>
        <dbReference type="Proteomes" id="UP000317550"/>
    </source>
</evidence>
<dbReference type="EC" id="2.4.99.12" evidence="3 11"/>
<comment type="pathway">
    <text evidence="2 11">Bacterial outer membrane biogenesis; LPS core biosynthesis.</text>
</comment>
<dbReference type="GO" id="GO:0030313">
    <property type="term" value="C:cell envelope"/>
    <property type="evidence" value="ECO:0007669"/>
    <property type="project" value="UniProtKB-SubCell"/>
</dbReference>
<dbReference type="NCBIfam" id="NF004386">
    <property type="entry name" value="PRK05749.1-2"/>
    <property type="match status" value="1"/>
</dbReference>
<comment type="catalytic activity">
    <reaction evidence="8 11">
        <text>lipid IVA (E. coli) + CMP-3-deoxy-beta-D-manno-octulosonate = alpha-Kdo-(2-&gt;6)-lipid IVA (E. coli) + CMP + H(+)</text>
        <dbReference type="Rhea" id="RHEA:28066"/>
        <dbReference type="ChEBI" id="CHEBI:15378"/>
        <dbReference type="ChEBI" id="CHEBI:58603"/>
        <dbReference type="ChEBI" id="CHEBI:60364"/>
        <dbReference type="ChEBI" id="CHEBI:60377"/>
        <dbReference type="ChEBI" id="CHEBI:85987"/>
        <dbReference type="EC" id="2.4.99.12"/>
    </reaction>
</comment>
<evidence type="ECO:0000256" key="7">
    <source>
        <dbReference type="ARBA" id="ARBA00031445"/>
    </source>
</evidence>
<dbReference type="UniPathway" id="UPA00958"/>
<dbReference type="Gene3D" id="3.40.50.2000">
    <property type="entry name" value="Glycogen Phosphorylase B"/>
    <property type="match status" value="1"/>
</dbReference>
<keyword evidence="11" id="KW-1003">Cell membrane</keyword>
<feature type="active site" description="Proton acceptor" evidence="9">
    <location>
        <position position="60"/>
    </location>
</feature>
<feature type="site" description="Transition state stabilizer" evidence="10">
    <location>
        <position position="130"/>
    </location>
</feature>
<keyword evidence="15" id="KW-1185">Reference proteome</keyword>
<dbReference type="InterPro" id="IPR039901">
    <property type="entry name" value="Kdotransferase"/>
</dbReference>
<dbReference type="Pfam" id="PF00534">
    <property type="entry name" value="Glycos_transf_1"/>
    <property type="match status" value="1"/>
</dbReference>
<protein>
    <recommendedName>
        <fullName evidence="4 11">3-deoxy-D-manno-octulosonic acid transferase</fullName>
        <shortName evidence="11">Kdo transferase</shortName>
        <ecNumber evidence="3 11">2.4.99.12</ecNumber>
    </recommendedName>
    <alternativeName>
        <fullName evidence="7 11">Lipid IV(A) 3-deoxy-D-manno-octulosonic acid transferase</fullName>
    </alternativeName>
</protein>
<keyword evidence="5" id="KW-0997">Cell inner membrane</keyword>
<dbReference type="EMBL" id="CP041730">
    <property type="protein sequence ID" value="QDQ29273.1"/>
    <property type="molecule type" value="Genomic_DNA"/>
</dbReference>
<dbReference type="Proteomes" id="UP000317550">
    <property type="component" value="Chromosome"/>
</dbReference>
<evidence type="ECO:0000256" key="2">
    <source>
        <dbReference type="ARBA" id="ARBA00004713"/>
    </source>
</evidence>
<dbReference type="GO" id="GO:0009245">
    <property type="term" value="P:lipid A biosynthetic process"/>
    <property type="evidence" value="ECO:0007669"/>
    <property type="project" value="TreeGrafter"/>
</dbReference>
<gene>
    <name evidence="14" type="ORF">FNU76_10545</name>
</gene>
<dbReference type="GO" id="GO:0043842">
    <property type="term" value="F:Kdo transferase activity"/>
    <property type="evidence" value="ECO:0007669"/>
    <property type="project" value="UniProtKB-EC"/>
</dbReference>
<evidence type="ECO:0000256" key="11">
    <source>
        <dbReference type="RuleBase" id="RU365103"/>
    </source>
</evidence>
<evidence type="ECO:0000256" key="8">
    <source>
        <dbReference type="ARBA" id="ARBA00049183"/>
    </source>
</evidence>
<feature type="transmembrane region" description="Helical" evidence="11">
    <location>
        <begin position="6"/>
        <end position="23"/>
    </location>
</feature>
<evidence type="ECO:0000256" key="9">
    <source>
        <dbReference type="PIRSR" id="PIRSR639901-1"/>
    </source>
</evidence>
<reference evidence="15" key="1">
    <citation type="submission" date="2019-07" db="EMBL/GenBank/DDBJ databases">
        <title>Chitinimonas sp. nov., isolated from Ny-Alesund, arctica soil.</title>
        <authorList>
            <person name="Xu Q."/>
            <person name="Peng F."/>
        </authorList>
    </citation>
    <scope>NUCLEOTIDE SEQUENCE [LARGE SCALE GENOMIC DNA]</scope>
    <source>
        <strain evidence="15">R3-44</strain>
    </source>
</reference>
<evidence type="ECO:0000256" key="4">
    <source>
        <dbReference type="ARBA" id="ARBA00019077"/>
    </source>
</evidence>
<comment type="similarity">
    <text evidence="11">Belongs to the glycosyltransferase group 1 family.</text>
</comment>
<feature type="domain" description="Glycosyl transferase family 1" evidence="12">
    <location>
        <begin position="289"/>
        <end position="395"/>
    </location>
</feature>
<dbReference type="PANTHER" id="PTHR42755">
    <property type="entry name" value="3-DEOXY-MANNO-OCTULOSONATE CYTIDYLYLTRANSFERASE"/>
    <property type="match status" value="1"/>
</dbReference>
<keyword evidence="11" id="KW-0472">Membrane</keyword>
<feature type="domain" description="3-deoxy-D-manno-octulosonic-acid transferase N-terminal" evidence="13">
    <location>
        <begin position="34"/>
        <end position="208"/>
    </location>
</feature>
<dbReference type="KEGG" id="cari:FNU76_10545"/>
<dbReference type="AlphaFoldDB" id="A0A516SM91"/>
<dbReference type="GO" id="GO:0005886">
    <property type="term" value="C:plasma membrane"/>
    <property type="evidence" value="ECO:0007669"/>
    <property type="project" value="UniProtKB-SubCell"/>
</dbReference>
<dbReference type="Pfam" id="PF04413">
    <property type="entry name" value="Glycos_transf_N"/>
    <property type="match status" value="1"/>
</dbReference>
<dbReference type="GO" id="GO:0009244">
    <property type="term" value="P:lipopolysaccharide core region biosynthetic process"/>
    <property type="evidence" value="ECO:0007669"/>
    <property type="project" value="UniProtKB-UniRule"/>
</dbReference>
<comment type="function">
    <text evidence="11">Involved in lipopolysaccharide (LPS) biosynthesis. Catalyzes the transfer of 3-deoxy-D-manno-octulosonate (Kdo) residue(s) from CMP-Kdo to lipid IV(A), the tetraacyldisaccharide-1,4'-bisphosphate precursor of lipid A.</text>
</comment>
<comment type="subcellular location">
    <subcellularLocation>
        <location evidence="1">Cell envelope</location>
    </subcellularLocation>
    <subcellularLocation>
        <location evidence="11">Cell membrane</location>
    </subcellularLocation>
</comment>
<feature type="site" description="Transition state stabilizer" evidence="10">
    <location>
        <position position="206"/>
    </location>
</feature>
<dbReference type="OrthoDB" id="9789797at2"/>
<proteinExistence type="inferred from homology"/>